<dbReference type="Proteomes" id="UP001604277">
    <property type="component" value="Unassembled WGS sequence"/>
</dbReference>
<keyword evidence="3" id="KW-1185">Reference proteome</keyword>
<proteinExistence type="predicted"/>
<reference evidence="3" key="1">
    <citation type="submission" date="2024-07" db="EMBL/GenBank/DDBJ databases">
        <title>Two chromosome-level genome assemblies of Korean endemic species Abeliophyllum distichum and Forsythia ovata (Oleaceae).</title>
        <authorList>
            <person name="Jang H."/>
        </authorList>
    </citation>
    <scope>NUCLEOTIDE SEQUENCE [LARGE SCALE GENOMIC DNA]</scope>
</reference>
<organism evidence="2 3">
    <name type="scientific">Forsythia ovata</name>
    <dbReference type="NCBI Taxonomy" id="205694"/>
    <lineage>
        <taxon>Eukaryota</taxon>
        <taxon>Viridiplantae</taxon>
        <taxon>Streptophyta</taxon>
        <taxon>Embryophyta</taxon>
        <taxon>Tracheophyta</taxon>
        <taxon>Spermatophyta</taxon>
        <taxon>Magnoliopsida</taxon>
        <taxon>eudicotyledons</taxon>
        <taxon>Gunneridae</taxon>
        <taxon>Pentapetalae</taxon>
        <taxon>asterids</taxon>
        <taxon>lamiids</taxon>
        <taxon>Lamiales</taxon>
        <taxon>Oleaceae</taxon>
        <taxon>Forsythieae</taxon>
        <taxon>Forsythia</taxon>
    </lineage>
</organism>
<comment type="caution">
    <text evidence="2">The sequence shown here is derived from an EMBL/GenBank/DDBJ whole genome shotgun (WGS) entry which is preliminary data.</text>
</comment>
<evidence type="ECO:0000256" key="1">
    <source>
        <dbReference type="SAM" id="MobiDB-lite"/>
    </source>
</evidence>
<accession>A0ABD1XCM0</accession>
<evidence type="ECO:0000313" key="3">
    <source>
        <dbReference type="Proteomes" id="UP001604277"/>
    </source>
</evidence>
<evidence type="ECO:0000313" key="2">
    <source>
        <dbReference type="EMBL" id="KAL2559719.1"/>
    </source>
</evidence>
<name>A0ABD1XCM0_9LAMI</name>
<feature type="region of interest" description="Disordered" evidence="1">
    <location>
        <begin position="128"/>
        <end position="168"/>
    </location>
</feature>
<protein>
    <submittedName>
        <fullName evidence="2">Uncharacterized protein</fullName>
    </submittedName>
</protein>
<gene>
    <name evidence="2" type="ORF">Fot_04458</name>
</gene>
<feature type="compositionally biased region" description="Basic and acidic residues" evidence="1">
    <location>
        <begin position="130"/>
        <end position="144"/>
    </location>
</feature>
<dbReference type="AlphaFoldDB" id="A0ABD1XCM0"/>
<dbReference type="EMBL" id="JBFOLJ010000001">
    <property type="protein sequence ID" value="KAL2559719.1"/>
    <property type="molecule type" value="Genomic_DNA"/>
</dbReference>
<sequence length="361" mass="39871">MDIDDRYFDDLDLDDEADNHLPKVSTILVRNSTIVSHGRFSFLQDTCVQDKRMKGCRMKERTLPPRLLILSTGAYSRRPLFLTVVEVVGTVSSFSPTLGTASIPAATDLPMTGVVGSDLSSLPFKASVRPSKDVDHQGKEKGVAVDEGENVAPKRTLGDEGDATGSARFKKGQMAYHQETARSIPASPSTVHVPIPYSSDWIESINIGSRQDELDLAILEKLPPSSVYNNWTSVWARATESADLLELIKMAEINTAQSHVLNCKVYKMPAMKVLHARLAIVKDARAQALFQLTKSQTIQRMCADAQRKAKLKLKVFEDMAYAKHKELNEVLTKLSKAKELLAKLGAPGHADLRRSVETQEL</sequence>